<dbReference type="EMBL" id="PVTE01000007">
    <property type="protein sequence ID" value="PRY39941.1"/>
    <property type="molecule type" value="Genomic_DNA"/>
</dbReference>
<protein>
    <recommendedName>
        <fullName evidence="3">Parallel beta helix pectate lyase-like protein</fullName>
    </recommendedName>
</protein>
<dbReference type="Gene3D" id="2.160.20.10">
    <property type="entry name" value="Single-stranded right-handed beta-helix, Pectin lyase-like"/>
    <property type="match status" value="1"/>
</dbReference>
<evidence type="ECO:0000313" key="2">
    <source>
        <dbReference type="Proteomes" id="UP000238375"/>
    </source>
</evidence>
<dbReference type="InterPro" id="IPR011050">
    <property type="entry name" value="Pectin_lyase_fold/virulence"/>
</dbReference>
<dbReference type="AlphaFoldDB" id="A0A2T0T2R6"/>
<organism evidence="1 2">
    <name type="scientific">Spirosoma oryzae</name>
    <dbReference type="NCBI Taxonomy" id="1469603"/>
    <lineage>
        <taxon>Bacteria</taxon>
        <taxon>Pseudomonadati</taxon>
        <taxon>Bacteroidota</taxon>
        <taxon>Cytophagia</taxon>
        <taxon>Cytophagales</taxon>
        <taxon>Cytophagaceae</taxon>
        <taxon>Spirosoma</taxon>
    </lineage>
</organism>
<sequence>MGKPIAGRTKAAIQAAIDASTTPGERFVLVGEYDFSADPDKPLVIQKNVELIGTAGTVFTGKRSSGALVKIHSISKGLTLRNITFVSQALTSPTALVYCNEEGDINNLLFDTCTFIGHKNGNYNAVGMNAWSAVGNKGARFTNITFQHCTASAGRMGYELLSHKNDGDPRITKLRFINCRAEQCGTAIADYANTHGMGFSISGDIADVTLTNPVCIDTLLGIELVGTRRFTVANPRISSQRVVKTTDNQLIRSTGISLSDGGSRGQSAQDGRITGGAITVSGRVINAFYADAVTMAGGTHVGGQHAQLQHGTGLRFLNVNLECTGSHYVAEFGDERNVVIDGGNWSRKRATAAPRYEPLSFDKSCSGTVRNLHIWTNKAIKNGQSDNYFGNEPFTKNYLYSASPAVRWGNIVWNGAKQPDHL</sequence>
<gene>
    <name evidence="1" type="ORF">CLV58_10734</name>
</gene>
<evidence type="ECO:0000313" key="1">
    <source>
        <dbReference type="EMBL" id="PRY39941.1"/>
    </source>
</evidence>
<dbReference type="InterPro" id="IPR012334">
    <property type="entry name" value="Pectin_lyas_fold"/>
</dbReference>
<evidence type="ECO:0008006" key="3">
    <source>
        <dbReference type="Google" id="ProtNLM"/>
    </source>
</evidence>
<keyword evidence="2" id="KW-1185">Reference proteome</keyword>
<proteinExistence type="predicted"/>
<dbReference type="Proteomes" id="UP000238375">
    <property type="component" value="Unassembled WGS sequence"/>
</dbReference>
<accession>A0A2T0T2R6</accession>
<name>A0A2T0T2R6_9BACT</name>
<reference evidence="1 2" key="1">
    <citation type="submission" date="2018-03" db="EMBL/GenBank/DDBJ databases">
        <title>Genomic Encyclopedia of Archaeal and Bacterial Type Strains, Phase II (KMG-II): from individual species to whole genera.</title>
        <authorList>
            <person name="Goeker M."/>
        </authorList>
    </citation>
    <scope>NUCLEOTIDE SEQUENCE [LARGE SCALE GENOMIC DNA]</scope>
    <source>
        <strain evidence="1 2">DSM 28354</strain>
    </source>
</reference>
<dbReference type="SUPFAM" id="SSF51126">
    <property type="entry name" value="Pectin lyase-like"/>
    <property type="match status" value="1"/>
</dbReference>
<comment type="caution">
    <text evidence="1">The sequence shown here is derived from an EMBL/GenBank/DDBJ whole genome shotgun (WGS) entry which is preliminary data.</text>
</comment>